<evidence type="ECO:0000256" key="3">
    <source>
        <dbReference type="ARBA" id="ARBA00023315"/>
    </source>
</evidence>
<dbReference type="InterPro" id="IPR050317">
    <property type="entry name" value="Plant_Fungal_Acyltransferase"/>
</dbReference>
<dbReference type="InterPro" id="IPR023213">
    <property type="entry name" value="CAT-like_dom_sf"/>
</dbReference>
<evidence type="ECO:0000313" key="5">
    <source>
        <dbReference type="Proteomes" id="UP000607653"/>
    </source>
</evidence>
<protein>
    <recommendedName>
        <fullName evidence="6">Spermidine hydroxycinnamoyl transferase-like</fullName>
    </recommendedName>
</protein>
<proteinExistence type="inferred from homology"/>
<dbReference type="FunFam" id="3.30.559.10:FF:000008">
    <property type="entry name" value="Tryptamine hydroxycinnamoyl transferase"/>
    <property type="match status" value="1"/>
</dbReference>
<keyword evidence="5" id="KW-1185">Reference proteome</keyword>
<gene>
    <name evidence="4" type="ORF">HUJ06_028956</name>
</gene>
<dbReference type="PANTHER" id="PTHR31642">
    <property type="entry name" value="TRICHOTHECENE 3-O-ACETYLTRANSFERASE"/>
    <property type="match status" value="1"/>
</dbReference>
<dbReference type="PANTHER" id="PTHR31642:SF324">
    <property type="entry name" value="SPERMIDINE HYDROXYCINNAMOYL TRANSFERASE"/>
    <property type="match status" value="1"/>
</dbReference>
<evidence type="ECO:0008006" key="6">
    <source>
        <dbReference type="Google" id="ProtNLM"/>
    </source>
</evidence>
<name>A0A822YDB7_NELNU</name>
<comment type="caution">
    <text evidence="4">The sequence shown here is derived from an EMBL/GenBank/DDBJ whole genome shotgun (WGS) entry which is preliminary data.</text>
</comment>
<dbReference type="EMBL" id="DUZY01000002">
    <property type="protein sequence ID" value="DAD27488.1"/>
    <property type="molecule type" value="Genomic_DNA"/>
</dbReference>
<keyword evidence="2" id="KW-0808">Transferase</keyword>
<organism evidence="4 5">
    <name type="scientific">Nelumbo nucifera</name>
    <name type="common">Sacred lotus</name>
    <dbReference type="NCBI Taxonomy" id="4432"/>
    <lineage>
        <taxon>Eukaryota</taxon>
        <taxon>Viridiplantae</taxon>
        <taxon>Streptophyta</taxon>
        <taxon>Embryophyta</taxon>
        <taxon>Tracheophyta</taxon>
        <taxon>Spermatophyta</taxon>
        <taxon>Magnoliopsida</taxon>
        <taxon>Proteales</taxon>
        <taxon>Nelumbonaceae</taxon>
        <taxon>Nelumbo</taxon>
    </lineage>
</organism>
<sequence>MLSIKSSYTVKPASPTPNCRLWLSDSDQLEPYTHAPTIYFYRSPIGVSPSSAVETMRSSLSQALVQFYPLAGRLQWIDGTRLELDCNAMGVELLEAESENRIDDFGDFRPTPEIRQLIPRVDYGLPINEIPLLLVQLTSFPCGGISIGVAISHSVVDGKSAINFIGAWTKIARGEKPDPTPPFLDRTVLQASGPVVAPRFDHVEFDSLPHLIGRPDDKEERAKETTVEMFKLTKEQVEKLKSKANEGRTKDSGRAYTRYEAIAGHVWRCACKARAHEREQLTKVRIIVDCRNRLNPPLPQGYFGNAIVPTIATARSGDLMDQPLGYAAGKIREAVVKMTDEYVRSAIDFLRSQPDLMRFRTSFHSVGCSEGGFFGNPNLTITSWLGLAIYEGDFGWGRPIYMGPGLIASDGKCSVLSGGEDGSLAIPLGLQVAHVDAFKELFYEDIM</sequence>
<reference evidence="4 5" key="1">
    <citation type="journal article" date="2020" name="Mol. Biol. Evol.">
        <title>Distinct Expression and Methylation Patterns for Genes with Different Fates following a Single Whole-Genome Duplication in Flowering Plants.</title>
        <authorList>
            <person name="Shi T."/>
            <person name="Rahmani R.S."/>
            <person name="Gugger P.F."/>
            <person name="Wang M."/>
            <person name="Li H."/>
            <person name="Zhang Y."/>
            <person name="Li Z."/>
            <person name="Wang Q."/>
            <person name="Van de Peer Y."/>
            <person name="Marchal K."/>
            <person name="Chen J."/>
        </authorList>
    </citation>
    <scope>NUCLEOTIDE SEQUENCE [LARGE SCALE GENOMIC DNA]</scope>
    <source>
        <tissue evidence="4">Leaf</tissue>
    </source>
</reference>
<dbReference type="AlphaFoldDB" id="A0A822YDB7"/>
<evidence type="ECO:0000256" key="1">
    <source>
        <dbReference type="ARBA" id="ARBA00009861"/>
    </source>
</evidence>
<dbReference type="Proteomes" id="UP000607653">
    <property type="component" value="Unassembled WGS sequence"/>
</dbReference>
<dbReference type="Gene3D" id="3.30.559.10">
    <property type="entry name" value="Chloramphenicol acetyltransferase-like domain"/>
    <property type="match status" value="2"/>
</dbReference>
<accession>A0A822YDB7</accession>
<evidence type="ECO:0000256" key="2">
    <source>
        <dbReference type="ARBA" id="ARBA00022679"/>
    </source>
</evidence>
<evidence type="ECO:0000313" key="4">
    <source>
        <dbReference type="EMBL" id="DAD27488.1"/>
    </source>
</evidence>
<dbReference type="Pfam" id="PF02458">
    <property type="entry name" value="Transferase"/>
    <property type="match status" value="1"/>
</dbReference>
<keyword evidence="3" id="KW-0012">Acyltransferase</keyword>
<dbReference type="GO" id="GO:0016746">
    <property type="term" value="F:acyltransferase activity"/>
    <property type="evidence" value="ECO:0007669"/>
    <property type="project" value="UniProtKB-KW"/>
</dbReference>
<comment type="similarity">
    <text evidence="1">Belongs to the plant acyltransferase family.</text>
</comment>